<accession>A0A1X9PTQ9</accession>
<evidence type="ECO:0000313" key="12">
    <source>
        <dbReference type="EMBL" id="ARO89822.1"/>
    </source>
</evidence>
<evidence type="ECO:0000256" key="5">
    <source>
        <dbReference type="ARBA" id="ARBA00022967"/>
    </source>
</evidence>
<keyword evidence="12" id="KW-0496">Mitochondrion</keyword>
<evidence type="ECO:0000256" key="4">
    <source>
        <dbReference type="ARBA" id="ARBA00022692"/>
    </source>
</evidence>
<evidence type="ECO:0000256" key="3">
    <source>
        <dbReference type="ARBA" id="ARBA00016612"/>
    </source>
</evidence>
<dbReference type="GO" id="GO:0016020">
    <property type="term" value="C:membrane"/>
    <property type="evidence" value="ECO:0007669"/>
    <property type="project" value="UniProtKB-SubCell"/>
</dbReference>
<reference evidence="12" key="1">
    <citation type="submission" date="2016-12" db="EMBL/GenBank/DDBJ databases">
        <title>Phylogenetic analysis of mitochondrial genome indicates the paraphyly of genus Haemaphysalis (Ixodida: Ixodidae).</title>
        <authorList>
            <person name="Fu X."/>
            <person name="Liu G.H."/>
            <person name="Zhang Y."/>
            <person name="Gao Y."/>
            <person name="Li Y."/>
            <person name="Chang Q.C."/>
            <person name="Wang C.R."/>
        </authorList>
    </citation>
    <scope>NUCLEOTIDE SEQUENCE</scope>
</reference>
<dbReference type="AlphaFoldDB" id="A0A1X9PTQ9"/>
<evidence type="ECO:0000256" key="7">
    <source>
        <dbReference type="ARBA" id="ARBA00023027"/>
    </source>
</evidence>
<evidence type="ECO:0000256" key="6">
    <source>
        <dbReference type="ARBA" id="ARBA00022989"/>
    </source>
</evidence>
<evidence type="ECO:0000256" key="10">
    <source>
        <dbReference type="ARBA" id="ARBA00049551"/>
    </source>
</evidence>
<dbReference type="Gene3D" id="1.10.287.3510">
    <property type="match status" value="1"/>
</dbReference>
<keyword evidence="5" id="KW-1278">Translocase</keyword>
<keyword evidence="6 11" id="KW-1133">Transmembrane helix</keyword>
<geneLocation type="mitochondrion" evidence="12"/>
<evidence type="ECO:0000256" key="1">
    <source>
        <dbReference type="ARBA" id="ARBA00004141"/>
    </source>
</evidence>
<keyword evidence="4 11" id="KW-0812">Transmembrane</keyword>
<evidence type="ECO:0000256" key="11">
    <source>
        <dbReference type="SAM" id="Phobius"/>
    </source>
</evidence>
<dbReference type="RefSeq" id="YP_009370184.1">
    <property type="nucleotide sequence ID" value="NC_034785.1"/>
</dbReference>
<comment type="subcellular location">
    <subcellularLocation>
        <location evidence="1">Membrane</location>
        <topology evidence="1">Multi-pass membrane protein</topology>
    </subcellularLocation>
</comment>
<dbReference type="GeneID" id="32891686"/>
<evidence type="ECO:0000256" key="9">
    <source>
        <dbReference type="ARBA" id="ARBA00031586"/>
    </source>
</evidence>
<dbReference type="CTD" id="4539"/>
<keyword evidence="7" id="KW-0520">NAD</keyword>
<protein>
    <recommendedName>
        <fullName evidence="3">NADH-ubiquinone oxidoreductase chain 4L</fullName>
    </recommendedName>
    <alternativeName>
        <fullName evidence="9">NADH dehydrogenase subunit 4L</fullName>
    </alternativeName>
</protein>
<evidence type="ECO:0000256" key="2">
    <source>
        <dbReference type="ARBA" id="ARBA00010519"/>
    </source>
</evidence>
<dbReference type="GO" id="GO:0008137">
    <property type="term" value="F:NADH dehydrogenase (ubiquinone) activity"/>
    <property type="evidence" value="ECO:0007669"/>
    <property type="project" value="UniProtKB-EC"/>
</dbReference>
<comment type="similarity">
    <text evidence="2">Belongs to the complex I subunit 4L family.</text>
</comment>
<organism evidence="12">
    <name type="scientific">Haemaphysalis concinna</name>
    <name type="common">Relict tick</name>
    <dbReference type="NCBI Taxonomy" id="523089"/>
    <lineage>
        <taxon>Eukaryota</taxon>
        <taxon>Metazoa</taxon>
        <taxon>Ecdysozoa</taxon>
        <taxon>Arthropoda</taxon>
        <taxon>Chelicerata</taxon>
        <taxon>Arachnida</taxon>
        <taxon>Acari</taxon>
        <taxon>Parasitiformes</taxon>
        <taxon>Ixodida</taxon>
        <taxon>Ixodoidea</taxon>
        <taxon>Ixodidae</taxon>
        <taxon>Haemaphysalinae</taxon>
        <taxon>Haemaphysalis</taxon>
    </lineage>
</organism>
<feature type="transmembrane region" description="Helical" evidence="11">
    <location>
        <begin position="49"/>
        <end position="72"/>
    </location>
</feature>
<keyword evidence="8 11" id="KW-0472">Membrane</keyword>
<dbReference type="EMBL" id="KY364906">
    <property type="protein sequence ID" value="ARO89822.1"/>
    <property type="molecule type" value="Genomic_DNA"/>
</dbReference>
<evidence type="ECO:0000256" key="8">
    <source>
        <dbReference type="ARBA" id="ARBA00023136"/>
    </source>
</evidence>
<sequence>MMSLLFFIYFIGIFSFILNRFHLMLLLMSIEFMYLSLMVMFFYNSSVLSILNIFMFLTMIVCEAAIGLSLLVKISFYYGNEMTNSFNLIKC</sequence>
<comment type="catalytic activity">
    <reaction evidence="10">
        <text>a ubiquinone + NADH + 5 H(+)(in) = a ubiquinol + NAD(+) + 4 H(+)(out)</text>
        <dbReference type="Rhea" id="RHEA:29091"/>
        <dbReference type="Rhea" id="RHEA-COMP:9565"/>
        <dbReference type="Rhea" id="RHEA-COMP:9566"/>
        <dbReference type="ChEBI" id="CHEBI:15378"/>
        <dbReference type="ChEBI" id="CHEBI:16389"/>
        <dbReference type="ChEBI" id="CHEBI:17976"/>
        <dbReference type="ChEBI" id="CHEBI:57540"/>
        <dbReference type="ChEBI" id="CHEBI:57945"/>
        <dbReference type="EC" id="7.1.1.2"/>
    </reaction>
</comment>
<dbReference type="Pfam" id="PF00420">
    <property type="entry name" value="Oxidored_q2"/>
    <property type="match status" value="1"/>
</dbReference>
<gene>
    <name evidence="12" type="primary">ND4L</name>
</gene>
<proteinExistence type="inferred from homology"/>
<dbReference type="InterPro" id="IPR039428">
    <property type="entry name" value="NUOK/Mnh_C1-like"/>
</dbReference>
<name>A0A1X9PTQ9_HAECN</name>